<evidence type="ECO:0000256" key="2">
    <source>
        <dbReference type="SAM" id="Phobius"/>
    </source>
</evidence>
<organism evidence="4 5">
    <name type="scientific">Holothuria leucospilota</name>
    <name type="common">Black long sea cucumber</name>
    <name type="synonym">Mertensiothuria leucospilota</name>
    <dbReference type="NCBI Taxonomy" id="206669"/>
    <lineage>
        <taxon>Eukaryota</taxon>
        <taxon>Metazoa</taxon>
        <taxon>Echinodermata</taxon>
        <taxon>Eleutherozoa</taxon>
        <taxon>Echinozoa</taxon>
        <taxon>Holothuroidea</taxon>
        <taxon>Aspidochirotacea</taxon>
        <taxon>Aspidochirotida</taxon>
        <taxon>Holothuriidae</taxon>
        <taxon>Holothuria</taxon>
    </lineage>
</organism>
<evidence type="ECO:0000256" key="1">
    <source>
        <dbReference type="SAM" id="MobiDB-lite"/>
    </source>
</evidence>
<feature type="chain" id="PRO_5040194465" evidence="3">
    <location>
        <begin position="23"/>
        <end position="251"/>
    </location>
</feature>
<dbReference type="EMBL" id="JAIZAY010000003">
    <property type="protein sequence ID" value="KAJ8044435.1"/>
    <property type="molecule type" value="Genomic_DNA"/>
</dbReference>
<feature type="region of interest" description="Disordered" evidence="1">
    <location>
        <begin position="67"/>
        <end position="90"/>
    </location>
</feature>
<feature type="transmembrane region" description="Helical" evidence="2">
    <location>
        <begin position="231"/>
        <end position="250"/>
    </location>
</feature>
<feature type="signal peptide" evidence="3">
    <location>
        <begin position="1"/>
        <end position="22"/>
    </location>
</feature>
<feature type="compositionally biased region" description="Basic residues" evidence="1">
    <location>
        <begin position="67"/>
        <end position="82"/>
    </location>
</feature>
<keyword evidence="2" id="KW-0812">Transmembrane</keyword>
<dbReference type="Proteomes" id="UP001152320">
    <property type="component" value="Chromosome 3"/>
</dbReference>
<evidence type="ECO:0000256" key="3">
    <source>
        <dbReference type="SAM" id="SignalP"/>
    </source>
</evidence>
<name>A0A9Q1CGU1_HOLLE</name>
<evidence type="ECO:0000313" key="5">
    <source>
        <dbReference type="Proteomes" id="UP001152320"/>
    </source>
</evidence>
<keyword evidence="5" id="KW-1185">Reference proteome</keyword>
<accession>A0A9Q1CGU1</accession>
<dbReference type="AlphaFoldDB" id="A0A9Q1CGU1"/>
<protein>
    <submittedName>
        <fullName evidence="4">Uncharacterized protein</fullName>
    </submittedName>
</protein>
<sequence>MMAKESLSLLFVLIATVQQSFCHQTSSLMDLKEEVQKLLNEDPNLDVDHADMLKAARVSLLLPLRSRRPRPKPWKKGQKRKKKGEDFVDLVGAEPPPPSFTLFYHRLHSKNHGTGACALKCYNQAILKCGEHEAQYDSTCAEIEKQTTDMGSTTCGDGFDKCASGEMTYSLAGLEITVKFASCSTGDTGCLENVEGTINDQLESSPAVPLPGLSVAAKDFCMCEEDLCNSALLNACSIIVILLSALLALFI</sequence>
<keyword evidence="2" id="KW-1133">Transmembrane helix</keyword>
<gene>
    <name evidence="4" type="ORF">HOLleu_07180</name>
</gene>
<comment type="caution">
    <text evidence="4">The sequence shown here is derived from an EMBL/GenBank/DDBJ whole genome shotgun (WGS) entry which is preliminary data.</text>
</comment>
<keyword evidence="2" id="KW-0472">Membrane</keyword>
<proteinExistence type="predicted"/>
<keyword evidence="3" id="KW-0732">Signal</keyword>
<reference evidence="4" key="1">
    <citation type="submission" date="2021-10" db="EMBL/GenBank/DDBJ databases">
        <title>Tropical sea cucumber genome reveals ecological adaptation and Cuvierian tubules defense mechanism.</title>
        <authorList>
            <person name="Chen T."/>
        </authorList>
    </citation>
    <scope>NUCLEOTIDE SEQUENCE</scope>
    <source>
        <strain evidence="4">Nanhai2018</strain>
        <tissue evidence="4">Muscle</tissue>
    </source>
</reference>
<evidence type="ECO:0000313" key="4">
    <source>
        <dbReference type="EMBL" id="KAJ8044435.1"/>
    </source>
</evidence>